<sequence length="684" mass="78134">MSSSVEEAVEFLVRNANHRPRDIDKVEMKRFVQVLQTASVNGLNSRQIMTLSTNVVFTNAYDVLTRRKLLYSLIPEGHDFPYRLIPLAISSATVIPVSPAWQHAILSWLGALLEYGILSPHHKYVHICYPAVFALLSHLNLCGLACKVLYYITLREDVSQSRAQHLMRMKKTKPGFFINISQLLRIYHLFRPDLVVGELSHRRVVPSTPHPMKVALLAARLRLQENSESDILQESNNVWPDRNQVEKVNPYQRKTAIPQPDTNFYTSKVEEKKEKVIFVTQYRRFTELVRGMEDYYFWQWPNNPATHLSKPIIIPLFRPHQQHIFVGLTNWLEFALRSEVIGGVGNPSSERCEKLLNAAYNLVCCMGGRSVPVIDNFITELIMKWDEKTHFDKVIALLGAVSFSSPEFLSESVLKLVAKVLCFAPLITWCKVVEAVTNTVCSWALAAHEEVSNDKTDDQVWPQRLTCEASIVGIWFLTLRMERIFLKSLIDFKCHPLAIHYILDYYIKLNMHTEVLKLPVVFLPPAAMTLTILTKGDLMTTHRLGRLISSMRTAMQRLMNMETKGPEAAIQEECKTKAENINACVILFISGVYNAKALRTKWVRMLGPLYPFHLQSALKRVNTCSYAAVTDALAYLPFFTKYLVDTEEAWSAKEKEEVRDKVLAELQEAGLTGIKECVNVYTKG</sequence>
<evidence type="ECO:0000313" key="8">
    <source>
        <dbReference type="Proteomes" id="UP001445076"/>
    </source>
</evidence>
<dbReference type="Proteomes" id="UP001445076">
    <property type="component" value="Unassembled WGS sequence"/>
</dbReference>
<dbReference type="InterPro" id="IPR012485">
    <property type="entry name" value="CENP-I"/>
</dbReference>
<dbReference type="GO" id="GO:0000070">
    <property type="term" value="P:mitotic sister chromatid segregation"/>
    <property type="evidence" value="ECO:0007669"/>
    <property type="project" value="TreeGrafter"/>
</dbReference>
<dbReference type="GO" id="GO:0034080">
    <property type="term" value="P:CENP-A containing chromatin assembly"/>
    <property type="evidence" value="ECO:0007669"/>
    <property type="project" value="TreeGrafter"/>
</dbReference>
<gene>
    <name evidence="7" type="ORF">OTU49_007491</name>
</gene>
<protein>
    <recommendedName>
        <fullName evidence="9">Centromere protein I</fullName>
    </recommendedName>
</protein>
<dbReference type="GO" id="GO:0000939">
    <property type="term" value="C:inner kinetochore"/>
    <property type="evidence" value="ECO:0007669"/>
    <property type="project" value="TreeGrafter"/>
</dbReference>
<evidence type="ECO:0000256" key="3">
    <source>
        <dbReference type="ARBA" id="ARBA00005470"/>
    </source>
</evidence>
<keyword evidence="5" id="KW-0539">Nucleus</keyword>
<dbReference type="GO" id="GO:0005634">
    <property type="term" value="C:nucleus"/>
    <property type="evidence" value="ECO:0007669"/>
    <property type="project" value="UniProtKB-SubCell"/>
</dbReference>
<proteinExistence type="inferred from homology"/>
<evidence type="ECO:0000313" key="7">
    <source>
        <dbReference type="EMBL" id="KAK8731216.1"/>
    </source>
</evidence>
<keyword evidence="6" id="KW-0137">Centromere</keyword>
<evidence type="ECO:0008006" key="9">
    <source>
        <dbReference type="Google" id="ProtNLM"/>
    </source>
</evidence>
<keyword evidence="4" id="KW-0158">Chromosome</keyword>
<organism evidence="7 8">
    <name type="scientific">Cherax quadricarinatus</name>
    <name type="common">Australian red claw crayfish</name>
    <dbReference type="NCBI Taxonomy" id="27406"/>
    <lineage>
        <taxon>Eukaryota</taxon>
        <taxon>Metazoa</taxon>
        <taxon>Ecdysozoa</taxon>
        <taxon>Arthropoda</taxon>
        <taxon>Crustacea</taxon>
        <taxon>Multicrustacea</taxon>
        <taxon>Malacostraca</taxon>
        <taxon>Eumalacostraca</taxon>
        <taxon>Eucarida</taxon>
        <taxon>Decapoda</taxon>
        <taxon>Pleocyemata</taxon>
        <taxon>Astacidea</taxon>
        <taxon>Parastacoidea</taxon>
        <taxon>Parastacidae</taxon>
        <taxon>Cherax</taxon>
    </lineage>
</organism>
<dbReference type="PANTHER" id="PTHR48208">
    <property type="entry name" value="CENTROMERE PROTEIN I"/>
    <property type="match status" value="1"/>
</dbReference>
<accession>A0AAW0WGL3</accession>
<evidence type="ECO:0000256" key="6">
    <source>
        <dbReference type="ARBA" id="ARBA00023328"/>
    </source>
</evidence>
<dbReference type="EMBL" id="JARKIK010000061">
    <property type="protein sequence ID" value="KAK8731216.1"/>
    <property type="molecule type" value="Genomic_DNA"/>
</dbReference>
<dbReference type="PANTHER" id="PTHR48208:SF2">
    <property type="entry name" value="CENTROMERE PROTEIN I"/>
    <property type="match status" value="1"/>
</dbReference>
<evidence type="ECO:0000256" key="2">
    <source>
        <dbReference type="ARBA" id="ARBA00004584"/>
    </source>
</evidence>
<evidence type="ECO:0000256" key="5">
    <source>
        <dbReference type="ARBA" id="ARBA00023242"/>
    </source>
</evidence>
<keyword evidence="8" id="KW-1185">Reference proteome</keyword>
<dbReference type="AlphaFoldDB" id="A0AAW0WGL3"/>
<comment type="caution">
    <text evidence="7">The sequence shown here is derived from an EMBL/GenBank/DDBJ whole genome shotgun (WGS) entry which is preliminary data.</text>
</comment>
<dbReference type="Pfam" id="PF07778">
    <property type="entry name" value="CENP-I"/>
    <property type="match status" value="1"/>
</dbReference>
<evidence type="ECO:0000256" key="1">
    <source>
        <dbReference type="ARBA" id="ARBA00004123"/>
    </source>
</evidence>
<reference evidence="7 8" key="1">
    <citation type="journal article" date="2024" name="BMC Genomics">
        <title>Genome assembly of redclaw crayfish (Cherax quadricarinatus) provides insights into its immune adaptation and hypoxia tolerance.</title>
        <authorList>
            <person name="Liu Z."/>
            <person name="Zheng J."/>
            <person name="Li H."/>
            <person name="Fang K."/>
            <person name="Wang S."/>
            <person name="He J."/>
            <person name="Zhou D."/>
            <person name="Weng S."/>
            <person name="Chi M."/>
            <person name="Gu Z."/>
            <person name="He J."/>
            <person name="Li F."/>
            <person name="Wang M."/>
        </authorList>
    </citation>
    <scope>NUCLEOTIDE SEQUENCE [LARGE SCALE GENOMIC DNA]</scope>
    <source>
        <strain evidence="7">ZL_2023a</strain>
    </source>
</reference>
<comment type="subcellular location">
    <subcellularLocation>
        <location evidence="2">Chromosome</location>
        <location evidence="2">Centromere</location>
    </subcellularLocation>
    <subcellularLocation>
        <location evidence="1">Nucleus</location>
    </subcellularLocation>
</comment>
<comment type="similarity">
    <text evidence="3">Belongs to the CENP-I/CTF3 family.</text>
</comment>
<name>A0AAW0WGL3_CHEQU</name>
<evidence type="ECO:0000256" key="4">
    <source>
        <dbReference type="ARBA" id="ARBA00022454"/>
    </source>
</evidence>